<sequence>MTAGILHHRAQGHTVGQVGVGAVSQYVRPPILPSDHTEFPTLAEGIAENDGDLARLALPHDAEVGAVDLPALVGAVLRSRSGQLRDHLDVSDGRCHRRYRRRPGLRRSDRGCGRRGSRSSTGAGNGDGKGLGLRVDLDARERQMVCRAGGGRLRGVGEVGAGVRARVGRRFRLDTGVVRRRVGHRHEFDRRIRHGDHHTIRQRRQLRRIAGPDGLWWVVLGVESGFSTGIHRRRRGRVRGGCGKNGCTCGNRDDAAERRRAAMHAVPPCCPTKPSGPIRQDTPRQRGARLVLSIAATKPTA</sequence>
<keyword evidence="3" id="KW-1185">Reference proteome</keyword>
<feature type="region of interest" description="Disordered" evidence="1">
    <location>
        <begin position="99"/>
        <end position="132"/>
    </location>
</feature>
<reference evidence="3" key="2">
    <citation type="submission" date="2016-04" db="EMBL/GenBank/DDBJ databases">
        <title>Complete Genome and Plasmid Sequences for Rhodococcus fascians D188 and Draft Sequences for Rhodococcus spp. Isolates PBTS 1 and PBTS 2.</title>
        <authorList>
            <person name="Stamer R."/>
            <person name="Vereecke D."/>
            <person name="Zhang Y."/>
            <person name="Schilkey F."/>
            <person name="Devitt N."/>
            <person name="Randall J."/>
        </authorList>
    </citation>
    <scope>NUCLEOTIDE SEQUENCE [LARGE SCALE GENOMIC DNA]</scope>
    <source>
        <strain evidence="3">PBTS2</strain>
    </source>
</reference>
<proteinExistence type="predicted"/>
<evidence type="ECO:0000313" key="3">
    <source>
        <dbReference type="Proteomes" id="UP000076038"/>
    </source>
</evidence>
<dbReference type="KEGG" id="rhs:A3Q41_01564"/>
<accession>A0A143QJB5</accession>
<dbReference type="EMBL" id="CP015220">
    <property type="protein sequence ID" value="AMY22868.1"/>
    <property type="molecule type" value="Genomic_DNA"/>
</dbReference>
<dbReference type="Proteomes" id="UP000076038">
    <property type="component" value="Chromosome"/>
</dbReference>
<evidence type="ECO:0000313" key="2">
    <source>
        <dbReference type="EMBL" id="AMY22868.1"/>
    </source>
</evidence>
<organism evidence="2 3">
    <name type="scientific">Rhodococcoides fascians</name>
    <name type="common">Rhodococcus fascians</name>
    <dbReference type="NCBI Taxonomy" id="1828"/>
    <lineage>
        <taxon>Bacteria</taxon>
        <taxon>Bacillati</taxon>
        <taxon>Actinomycetota</taxon>
        <taxon>Actinomycetes</taxon>
        <taxon>Mycobacteriales</taxon>
        <taxon>Nocardiaceae</taxon>
        <taxon>Rhodococcoides</taxon>
    </lineage>
</organism>
<name>A0A143QJB5_RHOFA</name>
<reference evidence="2 3" key="1">
    <citation type="journal article" date="2016" name="Genome Announc.">
        <title>Complete Genome and Plasmid Sequences for Rhodococcus fascians D188 and Draft Sequences for Rhodococcus Isolates PBTS 1 and PBTS 2.</title>
        <authorList>
            <person name="Stamler R.A."/>
            <person name="Vereecke D."/>
            <person name="Zhang Y."/>
            <person name="Schilkey F."/>
            <person name="Devitt N."/>
            <person name="Randall J.J."/>
        </authorList>
    </citation>
    <scope>NUCLEOTIDE SEQUENCE [LARGE SCALE GENOMIC DNA]</scope>
    <source>
        <strain evidence="2 3">PBTS2</strain>
    </source>
</reference>
<protein>
    <submittedName>
        <fullName evidence="2">Uncharacterized protein</fullName>
    </submittedName>
</protein>
<dbReference type="AlphaFoldDB" id="A0A143QJB5"/>
<gene>
    <name evidence="2" type="ORF">A3Q41_01564</name>
</gene>
<evidence type="ECO:0000256" key="1">
    <source>
        <dbReference type="SAM" id="MobiDB-lite"/>
    </source>
</evidence>